<accession>A0A4S8MYT9</accession>
<dbReference type="Proteomes" id="UP000297245">
    <property type="component" value="Unassembled WGS sequence"/>
</dbReference>
<feature type="compositionally biased region" description="Polar residues" evidence="1">
    <location>
        <begin position="1"/>
        <end position="32"/>
    </location>
</feature>
<keyword evidence="3" id="KW-1185">Reference proteome</keyword>
<organism evidence="2 3">
    <name type="scientific">Dendrothele bispora (strain CBS 962.96)</name>
    <dbReference type="NCBI Taxonomy" id="1314807"/>
    <lineage>
        <taxon>Eukaryota</taxon>
        <taxon>Fungi</taxon>
        <taxon>Dikarya</taxon>
        <taxon>Basidiomycota</taxon>
        <taxon>Agaricomycotina</taxon>
        <taxon>Agaricomycetes</taxon>
        <taxon>Agaricomycetidae</taxon>
        <taxon>Agaricales</taxon>
        <taxon>Agaricales incertae sedis</taxon>
        <taxon>Dendrothele</taxon>
    </lineage>
</organism>
<gene>
    <name evidence="2" type="ORF">K435DRAFT_787800</name>
</gene>
<feature type="compositionally biased region" description="Basic and acidic residues" evidence="1">
    <location>
        <begin position="62"/>
        <end position="74"/>
    </location>
</feature>
<dbReference type="AlphaFoldDB" id="A0A4S8MYT9"/>
<feature type="compositionally biased region" description="Pro residues" evidence="1">
    <location>
        <begin position="276"/>
        <end position="294"/>
    </location>
</feature>
<sequence length="375" mass="41317">MSSLNSDANPQGLSNHKSSTLHADQHIASTTIVPDGPPPLSRQPTEPDYTPSHSSQQPPVEELERMGVKVRDFAYESVLPPIPSYRRHRRQVQPGPRPLKRSHLEDADEPMSQRSEDAREEIQGDEDPAGKADRKIADLFDRDVNSIPTRGRGYSDLNLYDFATESQQSEWYSPSHSQPPLAHGLESQDSEPYISTPFVTPNGSLQWDPEDTSAIPASQLDTIDEDILPSLEPGLIKKLSLHNSHDDFDLTPPRPQISLPSVSEAQTPPPKKRKPNPSPSAVPPKSPSPPPSLPSAPTSPRYQLRARRPAQSSPPTRGRSRSRATRRLVSPPSELLPGPPTSVQSSQSRSRSSSRPKTTTTSGTRSSTRLSRREK</sequence>
<evidence type="ECO:0000313" key="3">
    <source>
        <dbReference type="Proteomes" id="UP000297245"/>
    </source>
</evidence>
<dbReference type="OrthoDB" id="3232876at2759"/>
<dbReference type="EMBL" id="ML179035">
    <property type="protein sequence ID" value="THV08291.1"/>
    <property type="molecule type" value="Genomic_DNA"/>
</dbReference>
<evidence type="ECO:0000313" key="2">
    <source>
        <dbReference type="EMBL" id="THV08291.1"/>
    </source>
</evidence>
<protein>
    <submittedName>
        <fullName evidence="2">Uncharacterized protein</fullName>
    </submittedName>
</protein>
<feature type="region of interest" description="Disordered" evidence="1">
    <location>
        <begin position="243"/>
        <end position="375"/>
    </location>
</feature>
<feature type="region of interest" description="Disordered" evidence="1">
    <location>
        <begin position="1"/>
        <end position="155"/>
    </location>
</feature>
<feature type="compositionally biased region" description="Low complexity" evidence="1">
    <location>
        <begin position="341"/>
        <end position="369"/>
    </location>
</feature>
<feature type="region of interest" description="Disordered" evidence="1">
    <location>
        <begin position="167"/>
        <end position="226"/>
    </location>
</feature>
<feature type="compositionally biased region" description="Polar residues" evidence="1">
    <location>
        <begin position="167"/>
        <end position="178"/>
    </location>
</feature>
<feature type="compositionally biased region" description="Basic and acidic residues" evidence="1">
    <location>
        <begin position="114"/>
        <end position="144"/>
    </location>
</feature>
<name>A0A4S8MYT9_DENBC</name>
<proteinExistence type="predicted"/>
<evidence type="ECO:0000256" key="1">
    <source>
        <dbReference type="SAM" id="MobiDB-lite"/>
    </source>
</evidence>
<reference evidence="2 3" key="1">
    <citation type="journal article" date="2019" name="Nat. Ecol. Evol.">
        <title>Megaphylogeny resolves global patterns of mushroom evolution.</title>
        <authorList>
            <person name="Varga T."/>
            <person name="Krizsan K."/>
            <person name="Foldi C."/>
            <person name="Dima B."/>
            <person name="Sanchez-Garcia M."/>
            <person name="Sanchez-Ramirez S."/>
            <person name="Szollosi G.J."/>
            <person name="Szarkandi J.G."/>
            <person name="Papp V."/>
            <person name="Albert L."/>
            <person name="Andreopoulos W."/>
            <person name="Angelini C."/>
            <person name="Antonin V."/>
            <person name="Barry K.W."/>
            <person name="Bougher N.L."/>
            <person name="Buchanan P."/>
            <person name="Buyck B."/>
            <person name="Bense V."/>
            <person name="Catcheside P."/>
            <person name="Chovatia M."/>
            <person name="Cooper J."/>
            <person name="Damon W."/>
            <person name="Desjardin D."/>
            <person name="Finy P."/>
            <person name="Geml J."/>
            <person name="Haridas S."/>
            <person name="Hughes K."/>
            <person name="Justo A."/>
            <person name="Karasinski D."/>
            <person name="Kautmanova I."/>
            <person name="Kiss B."/>
            <person name="Kocsube S."/>
            <person name="Kotiranta H."/>
            <person name="LaButti K.M."/>
            <person name="Lechner B.E."/>
            <person name="Liimatainen K."/>
            <person name="Lipzen A."/>
            <person name="Lukacs Z."/>
            <person name="Mihaltcheva S."/>
            <person name="Morgado L.N."/>
            <person name="Niskanen T."/>
            <person name="Noordeloos M.E."/>
            <person name="Ohm R.A."/>
            <person name="Ortiz-Santana B."/>
            <person name="Ovrebo C."/>
            <person name="Racz N."/>
            <person name="Riley R."/>
            <person name="Savchenko A."/>
            <person name="Shiryaev A."/>
            <person name="Soop K."/>
            <person name="Spirin V."/>
            <person name="Szebenyi C."/>
            <person name="Tomsovsky M."/>
            <person name="Tulloss R.E."/>
            <person name="Uehling J."/>
            <person name="Grigoriev I.V."/>
            <person name="Vagvolgyi C."/>
            <person name="Papp T."/>
            <person name="Martin F.M."/>
            <person name="Miettinen O."/>
            <person name="Hibbett D.S."/>
            <person name="Nagy L.G."/>
        </authorList>
    </citation>
    <scope>NUCLEOTIDE SEQUENCE [LARGE SCALE GENOMIC DNA]</scope>
    <source>
        <strain evidence="2 3">CBS 962.96</strain>
    </source>
</reference>